<dbReference type="InterPro" id="IPR047675">
    <property type="entry name" value="Putative_zinc-bd"/>
</dbReference>
<dbReference type="Proteomes" id="UP000318681">
    <property type="component" value="Unassembled WGS sequence"/>
</dbReference>
<proteinExistence type="predicted"/>
<evidence type="ECO:0000256" key="1">
    <source>
        <dbReference type="SAM" id="MobiDB-lite"/>
    </source>
</evidence>
<evidence type="ECO:0000313" key="2">
    <source>
        <dbReference type="EMBL" id="TVV76054.1"/>
    </source>
</evidence>
<reference evidence="2 3" key="1">
    <citation type="submission" date="2019-07" db="EMBL/GenBank/DDBJ databases">
        <title>Sphingomonas solaris sp. nov., isolated from a solar panel from Boston, Massachusetts.</title>
        <authorList>
            <person name="Tanner K."/>
            <person name="Pascual J."/>
            <person name="Mancuso C."/>
            <person name="Pereto J."/>
            <person name="Khalil A."/>
            <person name="Vilanova C."/>
        </authorList>
    </citation>
    <scope>NUCLEOTIDE SEQUENCE [LARGE SCALE GENOMIC DNA]</scope>
    <source>
        <strain evidence="2 3">R4DWN</strain>
    </source>
</reference>
<comment type="caution">
    <text evidence="2">The sequence shown here is derived from an EMBL/GenBank/DDBJ whole genome shotgun (WGS) entry which is preliminary data.</text>
</comment>
<feature type="region of interest" description="Disordered" evidence="1">
    <location>
        <begin position="28"/>
        <end position="48"/>
    </location>
</feature>
<evidence type="ECO:0000313" key="3">
    <source>
        <dbReference type="Proteomes" id="UP000318681"/>
    </source>
</evidence>
<dbReference type="AlphaFoldDB" id="A0A558R9K6"/>
<dbReference type="OrthoDB" id="7597230at2"/>
<keyword evidence="3" id="KW-1185">Reference proteome</keyword>
<accession>A0A558R9K6</accession>
<sequence>MRAAPRCLAKTRRGTECQSPAIKGRKRCRVHGGARGSGAPKGERNGAYRTGEWTGEAVELRHSVGVLIKAVRAVLDDI</sequence>
<protein>
    <submittedName>
        <fullName evidence="2">Uncharacterized protein</fullName>
    </submittedName>
</protein>
<organism evidence="2 3">
    <name type="scientific">Alterirhizorhabdus solaris</name>
    <dbReference type="NCBI Taxonomy" id="2529389"/>
    <lineage>
        <taxon>Bacteria</taxon>
        <taxon>Pseudomonadati</taxon>
        <taxon>Pseudomonadota</taxon>
        <taxon>Alphaproteobacteria</taxon>
        <taxon>Sphingomonadales</taxon>
        <taxon>Rhizorhabdaceae</taxon>
        <taxon>Alterirhizorhabdus</taxon>
    </lineage>
</organism>
<dbReference type="EMBL" id="VNIM01000014">
    <property type="protein sequence ID" value="TVV76054.1"/>
    <property type="molecule type" value="Genomic_DNA"/>
</dbReference>
<gene>
    <name evidence="2" type="ORF">FOY91_05495</name>
</gene>
<name>A0A558R9K6_9SPHN</name>
<dbReference type="NCBIfam" id="NF041373">
    <property type="entry name" value="HGG_STG"/>
    <property type="match status" value="1"/>
</dbReference>